<protein>
    <submittedName>
        <fullName evidence="2">Uncharacterized protein</fullName>
    </submittedName>
</protein>
<reference evidence="2 3" key="1">
    <citation type="submission" date="2015-08" db="EMBL/GenBank/DDBJ databases">
        <title>The genome of the Asian arowana (Scleropages formosus).</title>
        <authorList>
            <person name="Tan M.H."/>
            <person name="Gan H.M."/>
            <person name="Croft L.J."/>
            <person name="Austin C.M."/>
        </authorList>
    </citation>
    <scope>NUCLEOTIDE SEQUENCE [LARGE SCALE GENOMIC DNA]</scope>
    <source>
        <strain evidence="2">Aro1</strain>
    </source>
</reference>
<organism evidence="2 3">
    <name type="scientific">Scleropages formosus</name>
    <name type="common">Asian bonytongue</name>
    <name type="synonym">Osteoglossum formosum</name>
    <dbReference type="NCBI Taxonomy" id="113540"/>
    <lineage>
        <taxon>Eukaryota</taxon>
        <taxon>Metazoa</taxon>
        <taxon>Chordata</taxon>
        <taxon>Craniata</taxon>
        <taxon>Vertebrata</taxon>
        <taxon>Euteleostomi</taxon>
        <taxon>Actinopterygii</taxon>
        <taxon>Neopterygii</taxon>
        <taxon>Teleostei</taxon>
        <taxon>Osteoglossocephala</taxon>
        <taxon>Osteoglossomorpha</taxon>
        <taxon>Osteoglossiformes</taxon>
        <taxon>Osteoglossidae</taxon>
        <taxon>Scleropages</taxon>
    </lineage>
</organism>
<feature type="compositionally biased region" description="Basic and acidic residues" evidence="1">
    <location>
        <begin position="267"/>
        <end position="278"/>
    </location>
</feature>
<dbReference type="PANTHER" id="PTHR46940:SF1">
    <property type="entry name" value="NKAP DOMAIN CONTAINING 1"/>
    <property type="match status" value="1"/>
</dbReference>
<dbReference type="InterPro" id="IPR043407">
    <property type="entry name" value="Nkap_D1"/>
</dbReference>
<dbReference type="PANTHER" id="PTHR46940">
    <property type="entry name" value="NKAP DOMAIN-CONTAINING 1"/>
    <property type="match status" value="1"/>
</dbReference>
<feature type="compositionally biased region" description="Basic residues" evidence="1">
    <location>
        <begin position="157"/>
        <end position="178"/>
    </location>
</feature>
<dbReference type="AlphaFoldDB" id="A0A0P7XJE0"/>
<evidence type="ECO:0000313" key="3">
    <source>
        <dbReference type="Proteomes" id="UP000034805"/>
    </source>
</evidence>
<gene>
    <name evidence="2" type="ORF">Z043_105601</name>
</gene>
<evidence type="ECO:0000313" key="2">
    <source>
        <dbReference type="EMBL" id="KPP75176.1"/>
    </source>
</evidence>
<accession>A0A0P7XJE0</accession>
<dbReference type="Pfam" id="PF15692">
    <property type="entry name" value="NKAP"/>
    <property type="match status" value="1"/>
</dbReference>
<name>A0A0P7XJE0_SCLFO</name>
<evidence type="ECO:0000256" key="1">
    <source>
        <dbReference type="SAM" id="MobiDB-lite"/>
    </source>
</evidence>
<feature type="compositionally biased region" description="Basic residues" evidence="1">
    <location>
        <begin position="194"/>
        <end position="213"/>
    </location>
</feature>
<comment type="caution">
    <text evidence="2">The sequence shown here is derived from an EMBL/GenBank/DDBJ whole genome shotgun (WGS) entry which is preliminary data.</text>
</comment>
<feature type="region of interest" description="Disordered" evidence="1">
    <location>
        <begin position="128"/>
        <end position="278"/>
    </location>
</feature>
<dbReference type="EMBL" id="JARO02001530">
    <property type="protein sequence ID" value="KPP75176.1"/>
    <property type="molecule type" value="Genomic_DNA"/>
</dbReference>
<dbReference type="Proteomes" id="UP000034805">
    <property type="component" value="Unassembled WGS sequence"/>
</dbReference>
<proteinExistence type="predicted"/>
<sequence>MAFEDQGVIMSRMPMGKVLLRNVIRHTDAHNKIQEESEMWKLRDMEKQAQEHSIHGRTYDAHLARGSMHCDRVLEEGPVSARDRLGHVSEREEREARYWTRKLYEFEANDPDRWGHSGFKELYPEEFQTDGEKECSDDENVQHQKRKGKASLESSDKHKHSKKSSRKKKKKKKKRKRAGGSEVDGSSSEEEGHKPKRRKRSSGKAKHRRKKREKQRERKDNGSTADSDSEEGKEKQICIPRKRAKEATGSPEPVGQPQRKRRNWKVTNEEKSEDSSED</sequence>